<keyword evidence="3" id="KW-1185">Reference proteome</keyword>
<keyword evidence="1" id="KW-0472">Membrane</keyword>
<dbReference type="AlphaFoldDB" id="A0A6G0YYE0"/>
<evidence type="ECO:0000313" key="3">
    <source>
        <dbReference type="Proteomes" id="UP000478052"/>
    </source>
</evidence>
<comment type="caution">
    <text evidence="2">The sequence shown here is derived from an EMBL/GenBank/DDBJ whole genome shotgun (WGS) entry which is preliminary data.</text>
</comment>
<keyword evidence="1" id="KW-1133">Transmembrane helix</keyword>
<sequence length="111" mass="12897">MISELYLRKNQFSTLHCCSIIFEAVCSIKKYADISNMDIEKPLKNWIDQAIIIFPCYILAVYSTYLNNLSCRIYASLYTPINVPLVSLRSYPLFYLTTYTQNLSRNSPIYG</sequence>
<keyword evidence="1" id="KW-0812">Transmembrane</keyword>
<dbReference type="Proteomes" id="UP000478052">
    <property type="component" value="Unassembled WGS sequence"/>
</dbReference>
<gene>
    <name evidence="2" type="ORF">FWK35_00017249</name>
</gene>
<feature type="transmembrane region" description="Helical" evidence="1">
    <location>
        <begin position="46"/>
        <end position="65"/>
    </location>
</feature>
<dbReference type="EMBL" id="VUJU01001949">
    <property type="protein sequence ID" value="KAF0763165.1"/>
    <property type="molecule type" value="Genomic_DNA"/>
</dbReference>
<evidence type="ECO:0000313" key="2">
    <source>
        <dbReference type="EMBL" id="KAF0763165.1"/>
    </source>
</evidence>
<accession>A0A6G0YYE0</accession>
<evidence type="ECO:0000256" key="1">
    <source>
        <dbReference type="SAM" id="Phobius"/>
    </source>
</evidence>
<name>A0A6G0YYE0_APHCR</name>
<protein>
    <submittedName>
        <fullName evidence="2">DUF4806 domain-containing protein</fullName>
    </submittedName>
</protein>
<organism evidence="2 3">
    <name type="scientific">Aphis craccivora</name>
    <name type="common">Cowpea aphid</name>
    <dbReference type="NCBI Taxonomy" id="307492"/>
    <lineage>
        <taxon>Eukaryota</taxon>
        <taxon>Metazoa</taxon>
        <taxon>Ecdysozoa</taxon>
        <taxon>Arthropoda</taxon>
        <taxon>Hexapoda</taxon>
        <taxon>Insecta</taxon>
        <taxon>Pterygota</taxon>
        <taxon>Neoptera</taxon>
        <taxon>Paraneoptera</taxon>
        <taxon>Hemiptera</taxon>
        <taxon>Sternorrhyncha</taxon>
        <taxon>Aphidomorpha</taxon>
        <taxon>Aphidoidea</taxon>
        <taxon>Aphididae</taxon>
        <taxon>Aphidini</taxon>
        <taxon>Aphis</taxon>
        <taxon>Aphis</taxon>
    </lineage>
</organism>
<proteinExistence type="predicted"/>
<reference evidence="2 3" key="1">
    <citation type="submission" date="2019-08" db="EMBL/GenBank/DDBJ databases">
        <title>Whole genome of Aphis craccivora.</title>
        <authorList>
            <person name="Voronova N.V."/>
            <person name="Shulinski R.S."/>
            <person name="Bandarenka Y.V."/>
            <person name="Zhorov D.G."/>
            <person name="Warner D."/>
        </authorList>
    </citation>
    <scope>NUCLEOTIDE SEQUENCE [LARGE SCALE GENOMIC DNA]</scope>
    <source>
        <strain evidence="2">180601</strain>
        <tissue evidence="2">Whole Body</tissue>
    </source>
</reference>